<evidence type="ECO:0000256" key="4">
    <source>
        <dbReference type="ARBA" id="ARBA00023157"/>
    </source>
</evidence>
<evidence type="ECO:0000259" key="6">
    <source>
        <dbReference type="PROSITE" id="PS50240"/>
    </source>
</evidence>
<reference evidence="9" key="1">
    <citation type="submission" date="2025-08" db="UniProtKB">
        <authorList>
            <consortium name="RefSeq"/>
        </authorList>
    </citation>
    <scope>IDENTIFICATION</scope>
    <source>
        <tissue evidence="9">Blood</tissue>
    </source>
</reference>
<dbReference type="PRINTS" id="PR00722">
    <property type="entry name" value="CHYMOTRYPSIN"/>
</dbReference>
<dbReference type="RefSeq" id="XP_032123910.1">
    <property type="nucleotide sequence ID" value="XM_032268019.1"/>
</dbReference>
<evidence type="ECO:0000256" key="2">
    <source>
        <dbReference type="ARBA" id="ARBA00022801"/>
    </source>
</evidence>
<dbReference type="SUPFAM" id="SSF50494">
    <property type="entry name" value="Trypsin-like serine proteases"/>
    <property type="match status" value="1"/>
</dbReference>
<dbReference type="CDD" id="cd00190">
    <property type="entry name" value="Tryp_SPc"/>
    <property type="match status" value="1"/>
</dbReference>
<dbReference type="Proteomes" id="UP000504640">
    <property type="component" value="Unplaced"/>
</dbReference>
<keyword evidence="3" id="KW-0720">Serine protease</keyword>
<dbReference type="PROSITE" id="PS51752">
    <property type="entry name" value="JACALIN_LECTIN"/>
    <property type="match status" value="1"/>
</dbReference>
<dbReference type="InterPro" id="IPR001254">
    <property type="entry name" value="Trypsin_dom"/>
</dbReference>
<dbReference type="InterPro" id="IPR018114">
    <property type="entry name" value="TRYPSIN_HIS"/>
</dbReference>
<feature type="chain" id="PRO_5026783973" evidence="5">
    <location>
        <begin position="22"/>
        <end position="566"/>
    </location>
</feature>
<dbReference type="SUPFAM" id="SSF51101">
    <property type="entry name" value="Mannose-binding lectins"/>
    <property type="match status" value="1"/>
</dbReference>
<keyword evidence="1 9" id="KW-0645">Protease</keyword>
<evidence type="ECO:0000256" key="1">
    <source>
        <dbReference type="ARBA" id="ARBA00022670"/>
    </source>
</evidence>
<dbReference type="AlphaFoldDB" id="A0A6J3H1N1"/>
<dbReference type="InterPro" id="IPR001229">
    <property type="entry name" value="Jacalin-like_lectin_dom"/>
</dbReference>
<protein>
    <submittedName>
        <fullName evidence="9">Serine protease 41 isoform X2</fullName>
    </submittedName>
</protein>
<dbReference type="CDD" id="cd09611">
    <property type="entry name" value="Jacalin_ZG16_like"/>
    <property type="match status" value="1"/>
</dbReference>
<dbReference type="Pfam" id="PF01419">
    <property type="entry name" value="Jacalin"/>
    <property type="match status" value="1"/>
</dbReference>
<gene>
    <name evidence="9" type="primary">PRSS41</name>
</gene>
<feature type="domain" description="Jacalin-type lectin" evidence="7">
    <location>
        <begin position="416"/>
        <end position="550"/>
    </location>
</feature>
<feature type="domain" description="Peptidase S1" evidence="6">
    <location>
        <begin position="134"/>
        <end position="324"/>
    </location>
</feature>
<keyword evidence="5" id="KW-0732">Signal</keyword>
<evidence type="ECO:0000313" key="9">
    <source>
        <dbReference type="RefSeq" id="XP_032123910.1"/>
    </source>
</evidence>
<dbReference type="InterPro" id="IPR036404">
    <property type="entry name" value="Jacalin-like_lectin_dom_sf"/>
</dbReference>
<dbReference type="Pfam" id="PF00089">
    <property type="entry name" value="Trypsin"/>
    <property type="match status" value="1"/>
</dbReference>
<feature type="signal peptide" evidence="5">
    <location>
        <begin position="1"/>
        <end position="21"/>
    </location>
</feature>
<dbReference type="Gene3D" id="2.100.10.30">
    <property type="entry name" value="Jacalin-like lectin domain"/>
    <property type="match status" value="1"/>
</dbReference>
<dbReference type="PROSITE" id="PS50240">
    <property type="entry name" value="TRYPSIN_DOM"/>
    <property type="match status" value="1"/>
</dbReference>
<dbReference type="InterPro" id="IPR043504">
    <property type="entry name" value="Peptidase_S1_PA_chymotrypsin"/>
</dbReference>
<dbReference type="FunFam" id="2.100.10.30:FF:000004">
    <property type="entry name" value="Zymogen granule protein 16B"/>
    <property type="match status" value="1"/>
</dbReference>
<dbReference type="CTD" id="360226"/>
<dbReference type="GO" id="GO:0006508">
    <property type="term" value="P:proteolysis"/>
    <property type="evidence" value="ECO:0007669"/>
    <property type="project" value="UniProtKB-KW"/>
</dbReference>
<dbReference type="FunFam" id="2.40.10.10:FF:000068">
    <property type="entry name" value="transmembrane protease serine 2"/>
    <property type="match status" value="1"/>
</dbReference>
<sequence>MGARGALLLALLLALRGLGKPESQQAKLLSGRAPGCAMPARAAGLGCMGPISVPGPKNVMLSSNLWALGVGPAASHYVGGSPASPAWRVVPRGAPPCVHPGGETVRGRACPLQLSRVYLSIPEPCGHREIHSLVAGGVESARGRWPWQASLRLRRRHRCGGSLLSRRWVLSAAHCFRKHYYPSGWTVQLGELTSRPPFWNLRTHRNRYKVQNIIVNPASFGVIHNDIALLRLASSVAYNAHVQPICVEPSTFIFLHRRDCWVTGWGFIGSNARLPPPYKLREAQVTILNNTRCNYLFEQPSSRGMIQDSMFCAGAEDGSVDTCKVAEPRQQIPHIREPSPKKSPTTNSFLYPWCPLTPSFWMVAQRAQEGIKKTWRDPGTRRRQRRLSRPGKIPGMRQPETMLLLLLTLALLGGPTWAGKMYGPGGGKYFSTTEDYDHEITGLRVSSALMVKSVQVRLGDSWDVKQGASGGQTQEVILQQGEHIIKVVGAFKVFLQGMALCTNKDRCFYFGKLVGNFFSAYPSQEGQVLVGIYGEYGLLGIKSIGFEWNYPLEEPTTEPPVTSTCG</sequence>
<dbReference type="InterPro" id="IPR009003">
    <property type="entry name" value="Peptidase_S1_PA"/>
</dbReference>
<dbReference type="PANTHER" id="PTHR24252:SF17">
    <property type="entry name" value="SUPPRESSOR OF TUMORIGENICITY 14 PROTEIN HOMOLOG-RELATED"/>
    <property type="match status" value="1"/>
</dbReference>
<keyword evidence="2" id="KW-0378">Hydrolase</keyword>
<keyword evidence="4" id="KW-1015">Disulfide bond</keyword>
<accession>A0A6J3H1N1</accession>
<dbReference type="SMART" id="SM00915">
    <property type="entry name" value="Jacalin"/>
    <property type="match status" value="1"/>
</dbReference>
<dbReference type="GeneID" id="116542863"/>
<dbReference type="GO" id="GO:0004252">
    <property type="term" value="F:serine-type endopeptidase activity"/>
    <property type="evidence" value="ECO:0007669"/>
    <property type="project" value="InterPro"/>
</dbReference>
<proteinExistence type="predicted"/>
<evidence type="ECO:0000256" key="3">
    <source>
        <dbReference type="ARBA" id="ARBA00022825"/>
    </source>
</evidence>
<organism evidence="8 9">
    <name type="scientific">Sapajus apella</name>
    <name type="common">Brown-capped capuchin</name>
    <name type="synonym">Cebus apella</name>
    <dbReference type="NCBI Taxonomy" id="9515"/>
    <lineage>
        <taxon>Eukaryota</taxon>
        <taxon>Metazoa</taxon>
        <taxon>Chordata</taxon>
        <taxon>Craniata</taxon>
        <taxon>Vertebrata</taxon>
        <taxon>Euteleostomi</taxon>
        <taxon>Mammalia</taxon>
        <taxon>Eutheria</taxon>
        <taxon>Euarchontoglires</taxon>
        <taxon>Primates</taxon>
        <taxon>Haplorrhini</taxon>
        <taxon>Platyrrhini</taxon>
        <taxon>Cebidae</taxon>
        <taxon>Cebinae</taxon>
        <taxon>Sapajus</taxon>
    </lineage>
</organism>
<evidence type="ECO:0000313" key="8">
    <source>
        <dbReference type="Proteomes" id="UP000504640"/>
    </source>
</evidence>
<evidence type="ECO:0000256" key="5">
    <source>
        <dbReference type="SAM" id="SignalP"/>
    </source>
</evidence>
<name>A0A6J3H1N1_SAPAP</name>
<keyword evidence="8" id="KW-1185">Reference proteome</keyword>
<evidence type="ECO:0000259" key="7">
    <source>
        <dbReference type="PROSITE" id="PS51752"/>
    </source>
</evidence>
<dbReference type="Gene3D" id="2.40.10.10">
    <property type="entry name" value="Trypsin-like serine proteases"/>
    <property type="match status" value="1"/>
</dbReference>
<dbReference type="SMART" id="SM00020">
    <property type="entry name" value="Tryp_SPc"/>
    <property type="match status" value="1"/>
</dbReference>
<dbReference type="InterPro" id="IPR001314">
    <property type="entry name" value="Peptidase_S1A"/>
</dbReference>
<dbReference type="PROSITE" id="PS00134">
    <property type="entry name" value="TRYPSIN_HIS"/>
    <property type="match status" value="1"/>
</dbReference>
<dbReference type="PANTHER" id="PTHR24252">
    <property type="entry name" value="ACROSIN-RELATED"/>
    <property type="match status" value="1"/>
</dbReference>